<dbReference type="AlphaFoldDB" id="A0ABD1KHF2"/>
<name>A0ABD1KHF2_9TELE</name>
<reference evidence="4 5" key="1">
    <citation type="submission" date="2024-09" db="EMBL/GenBank/DDBJ databases">
        <title>A chromosome-level genome assembly of Gray's grenadier anchovy, Coilia grayii.</title>
        <authorList>
            <person name="Fu Z."/>
        </authorList>
    </citation>
    <scope>NUCLEOTIDE SEQUENCE [LARGE SCALE GENOMIC DNA]</scope>
    <source>
        <strain evidence="4">G4</strain>
        <tissue evidence="4">Muscle</tissue>
    </source>
</reference>
<dbReference type="InterPro" id="IPR003191">
    <property type="entry name" value="Guanylate-bd/ATL_C"/>
</dbReference>
<evidence type="ECO:0000259" key="3">
    <source>
        <dbReference type="Pfam" id="PF02841"/>
    </source>
</evidence>
<keyword evidence="2" id="KW-1133">Transmembrane helix</keyword>
<dbReference type="EMBL" id="JBHFQA010000005">
    <property type="protein sequence ID" value="KAL2098617.1"/>
    <property type="molecule type" value="Genomic_DNA"/>
</dbReference>
<proteinExistence type="predicted"/>
<dbReference type="SUPFAM" id="SSF48340">
    <property type="entry name" value="Interferon-induced guanylate-binding protein 1 (GBP1), C-terminal domain"/>
    <property type="match status" value="1"/>
</dbReference>
<keyword evidence="5" id="KW-1185">Reference proteome</keyword>
<organism evidence="4 5">
    <name type="scientific">Coilia grayii</name>
    <name type="common">Gray's grenadier anchovy</name>
    <dbReference type="NCBI Taxonomy" id="363190"/>
    <lineage>
        <taxon>Eukaryota</taxon>
        <taxon>Metazoa</taxon>
        <taxon>Chordata</taxon>
        <taxon>Craniata</taxon>
        <taxon>Vertebrata</taxon>
        <taxon>Euteleostomi</taxon>
        <taxon>Actinopterygii</taxon>
        <taxon>Neopterygii</taxon>
        <taxon>Teleostei</taxon>
        <taxon>Clupei</taxon>
        <taxon>Clupeiformes</taxon>
        <taxon>Clupeoidei</taxon>
        <taxon>Engraulidae</taxon>
        <taxon>Coilinae</taxon>
        <taxon>Coilia</taxon>
    </lineage>
</organism>
<dbReference type="InterPro" id="IPR036543">
    <property type="entry name" value="Guanylate-bd_C_sf"/>
</dbReference>
<comment type="caution">
    <text evidence="4">The sequence shown here is derived from an EMBL/GenBank/DDBJ whole genome shotgun (WGS) entry which is preliminary data.</text>
</comment>
<gene>
    <name evidence="4" type="ORF">ACEWY4_005097</name>
</gene>
<dbReference type="Pfam" id="PF02841">
    <property type="entry name" value="GBP_C"/>
    <property type="match status" value="1"/>
</dbReference>
<keyword evidence="2" id="KW-0812">Transmembrane</keyword>
<keyword evidence="1" id="KW-0175">Coiled coil</keyword>
<feature type="domain" description="Guanylate-binding protein/Atlastin C-terminal" evidence="3">
    <location>
        <begin position="2"/>
        <end position="185"/>
    </location>
</feature>
<evidence type="ECO:0000256" key="1">
    <source>
        <dbReference type="SAM" id="Coils"/>
    </source>
</evidence>
<accession>A0ABD1KHF2</accession>
<evidence type="ECO:0000256" key="2">
    <source>
        <dbReference type="SAM" id="Phobius"/>
    </source>
</evidence>
<protein>
    <recommendedName>
        <fullName evidence="3">Guanylate-binding protein/Atlastin C-terminal domain-containing protein</fullName>
    </recommendedName>
</protein>
<dbReference type="Proteomes" id="UP001591681">
    <property type="component" value="Unassembled WGS sequence"/>
</dbReference>
<evidence type="ECO:0000313" key="4">
    <source>
        <dbReference type="EMBL" id="KAL2098617.1"/>
    </source>
</evidence>
<dbReference type="Gene3D" id="1.20.1000.10">
    <property type="entry name" value="Guanylate-binding protein, C-terminal domain"/>
    <property type="match status" value="1"/>
</dbReference>
<keyword evidence="2" id="KW-0472">Membrane</keyword>
<dbReference type="PANTHER" id="PTHR10751">
    <property type="entry name" value="GUANYLATE BINDING PROTEIN"/>
    <property type="match status" value="1"/>
</dbReference>
<evidence type="ECO:0000313" key="5">
    <source>
        <dbReference type="Proteomes" id="UP001591681"/>
    </source>
</evidence>
<sequence length="241" mass="27309">MLEKNVSESHRVCSSVVLRVFAPLEKALEDGIYMRPGGYQEFCGALRRGAQLYRLEKRKGVVAEEVLLKYLKDKNAVKRSILAADRSLTEAQQKAEEGRMQREEAEQQQKILEHVNQIQEQIILDQKRSNEENIRQLEMKMERERQRAQQELQRVVTAKLKEQKRLLELGFNGRARDMEEDIRKLRQEQSSVGQKKKSSLLKKLGSGMQAVGLAAAAFAPGFGTIVGLGTVAVGSILKIFS</sequence>
<feature type="transmembrane region" description="Helical" evidence="2">
    <location>
        <begin position="210"/>
        <end position="237"/>
    </location>
</feature>
<feature type="coiled-coil region" evidence="1">
    <location>
        <begin position="88"/>
        <end position="195"/>
    </location>
</feature>